<evidence type="ECO:0000313" key="2">
    <source>
        <dbReference type="Proteomes" id="UP000054477"/>
    </source>
</evidence>
<sequence length="62" mass="6677">IMRERCHESGHVVNVPNAGRERDVPEIKGKPGAEIHVGIVVVLNVREGIVGTGRGSVLIVNR</sequence>
<name>A0A0C9WRW1_9AGAR</name>
<dbReference type="AlphaFoldDB" id="A0A0C9WRW1"/>
<evidence type="ECO:0000313" key="1">
    <source>
        <dbReference type="EMBL" id="KIJ90678.1"/>
    </source>
</evidence>
<dbReference type="OrthoDB" id="10516349at2759"/>
<protein>
    <submittedName>
        <fullName evidence="1">Unplaced genomic scaffold K443scaffold_597, whole genome shotgun sequence</fullName>
    </submittedName>
</protein>
<dbReference type="Proteomes" id="UP000054477">
    <property type="component" value="Unassembled WGS sequence"/>
</dbReference>
<proteinExistence type="predicted"/>
<accession>A0A0C9WRW1</accession>
<gene>
    <name evidence="1" type="ORF">K443DRAFT_116288</name>
</gene>
<dbReference type="HOGENOM" id="CLU_2910330_0_0_1"/>
<reference evidence="1 2" key="1">
    <citation type="submission" date="2014-04" db="EMBL/GenBank/DDBJ databases">
        <authorList>
            <consortium name="DOE Joint Genome Institute"/>
            <person name="Kuo A."/>
            <person name="Kohler A."/>
            <person name="Nagy L.G."/>
            <person name="Floudas D."/>
            <person name="Copeland A."/>
            <person name="Barry K.W."/>
            <person name="Cichocki N."/>
            <person name="Veneault-Fourrey C."/>
            <person name="LaButti K."/>
            <person name="Lindquist E.A."/>
            <person name="Lipzen A."/>
            <person name="Lundell T."/>
            <person name="Morin E."/>
            <person name="Murat C."/>
            <person name="Sun H."/>
            <person name="Tunlid A."/>
            <person name="Henrissat B."/>
            <person name="Grigoriev I.V."/>
            <person name="Hibbett D.S."/>
            <person name="Martin F."/>
            <person name="Nordberg H.P."/>
            <person name="Cantor M.N."/>
            <person name="Hua S.X."/>
        </authorList>
    </citation>
    <scope>NUCLEOTIDE SEQUENCE [LARGE SCALE GENOMIC DNA]</scope>
    <source>
        <strain evidence="1 2">LaAM-08-1</strain>
    </source>
</reference>
<dbReference type="EMBL" id="KN839132">
    <property type="protein sequence ID" value="KIJ90678.1"/>
    <property type="molecule type" value="Genomic_DNA"/>
</dbReference>
<keyword evidence="2" id="KW-1185">Reference proteome</keyword>
<organism evidence="1 2">
    <name type="scientific">Laccaria amethystina LaAM-08-1</name>
    <dbReference type="NCBI Taxonomy" id="1095629"/>
    <lineage>
        <taxon>Eukaryota</taxon>
        <taxon>Fungi</taxon>
        <taxon>Dikarya</taxon>
        <taxon>Basidiomycota</taxon>
        <taxon>Agaricomycotina</taxon>
        <taxon>Agaricomycetes</taxon>
        <taxon>Agaricomycetidae</taxon>
        <taxon>Agaricales</taxon>
        <taxon>Agaricineae</taxon>
        <taxon>Hydnangiaceae</taxon>
        <taxon>Laccaria</taxon>
    </lineage>
</organism>
<reference evidence="2" key="2">
    <citation type="submission" date="2015-01" db="EMBL/GenBank/DDBJ databases">
        <title>Evolutionary Origins and Diversification of the Mycorrhizal Mutualists.</title>
        <authorList>
            <consortium name="DOE Joint Genome Institute"/>
            <consortium name="Mycorrhizal Genomics Consortium"/>
            <person name="Kohler A."/>
            <person name="Kuo A."/>
            <person name="Nagy L.G."/>
            <person name="Floudas D."/>
            <person name="Copeland A."/>
            <person name="Barry K.W."/>
            <person name="Cichocki N."/>
            <person name="Veneault-Fourrey C."/>
            <person name="LaButti K."/>
            <person name="Lindquist E.A."/>
            <person name="Lipzen A."/>
            <person name="Lundell T."/>
            <person name="Morin E."/>
            <person name="Murat C."/>
            <person name="Riley R."/>
            <person name="Ohm R."/>
            <person name="Sun H."/>
            <person name="Tunlid A."/>
            <person name="Henrissat B."/>
            <person name="Grigoriev I.V."/>
            <person name="Hibbett D.S."/>
            <person name="Martin F."/>
        </authorList>
    </citation>
    <scope>NUCLEOTIDE SEQUENCE [LARGE SCALE GENOMIC DNA]</scope>
    <source>
        <strain evidence="2">LaAM-08-1</strain>
    </source>
</reference>
<feature type="non-terminal residue" evidence="1">
    <location>
        <position position="1"/>
    </location>
</feature>